<protein>
    <submittedName>
        <fullName evidence="1">Uncharacterized protein</fullName>
    </submittedName>
</protein>
<proteinExistence type="predicted"/>
<name>A0A1M6XPQ0_SELRU</name>
<reference evidence="1 2" key="1">
    <citation type="submission" date="2016-11" db="EMBL/GenBank/DDBJ databases">
        <authorList>
            <person name="Jaros S."/>
            <person name="Januszkiewicz K."/>
            <person name="Wedrychowicz H."/>
        </authorList>
    </citation>
    <scope>NUCLEOTIDE SEQUENCE [LARGE SCALE GENOMIC DNA]</scope>
    <source>
        <strain evidence="1 2">HD4</strain>
    </source>
</reference>
<dbReference type="AlphaFoldDB" id="A0A1M6XPQ0"/>
<dbReference type="Proteomes" id="UP000184263">
    <property type="component" value="Unassembled WGS sequence"/>
</dbReference>
<accession>A0A1M6XPQ0</accession>
<organism evidence="1 2">
    <name type="scientific">Selenomonas ruminantium</name>
    <dbReference type="NCBI Taxonomy" id="971"/>
    <lineage>
        <taxon>Bacteria</taxon>
        <taxon>Bacillati</taxon>
        <taxon>Bacillota</taxon>
        <taxon>Negativicutes</taxon>
        <taxon>Selenomonadales</taxon>
        <taxon>Selenomonadaceae</taxon>
        <taxon>Selenomonas</taxon>
    </lineage>
</organism>
<dbReference type="EMBL" id="FRBC01000040">
    <property type="protein sequence ID" value="SHL07883.1"/>
    <property type="molecule type" value="Genomic_DNA"/>
</dbReference>
<evidence type="ECO:0000313" key="2">
    <source>
        <dbReference type="Proteomes" id="UP000184263"/>
    </source>
</evidence>
<evidence type="ECO:0000313" key="1">
    <source>
        <dbReference type="EMBL" id="SHL07883.1"/>
    </source>
</evidence>
<sequence>MSKIQQIKHRQFLAYWKQVILAPQQSCLNATEYCRQQDMNFDFLILIHIDCCTKGNSFILFSESVRLNANGC</sequence>
<gene>
    <name evidence="1" type="ORF">SAMN05216582_14016</name>
</gene>